<gene>
    <name evidence="2" type="ORF">MSAN_01325900</name>
</gene>
<accession>A0A8H6YFG3</accession>
<keyword evidence="3" id="KW-1185">Reference proteome</keyword>
<evidence type="ECO:0000256" key="1">
    <source>
        <dbReference type="SAM" id="MobiDB-lite"/>
    </source>
</evidence>
<dbReference type="EMBL" id="JACAZH010000010">
    <property type="protein sequence ID" value="KAF7357304.1"/>
    <property type="molecule type" value="Genomic_DNA"/>
</dbReference>
<organism evidence="2 3">
    <name type="scientific">Mycena sanguinolenta</name>
    <dbReference type="NCBI Taxonomy" id="230812"/>
    <lineage>
        <taxon>Eukaryota</taxon>
        <taxon>Fungi</taxon>
        <taxon>Dikarya</taxon>
        <taxon>Basidiomycota</taxon>
        <taxon>Agaricomycotina</taxon>
        <taxon>Agaricomycetes</taxon>
        <taxon>Agaricomycetidae</taxon>
        <taxon>Agaricales</taxon>
        <taxon>Marasmiineae</taxon>
        <taxon>Mycenaceae</taxon>
        <taxon>Mycena</taxon>
    </lineage>
</organism>
<dbReference type="AlphaFoldDB" id="A0A8H6YFG3"/>
<feature type="region of interest" description="Disordered" evidence="1">
    <location>
        <begin position="198"/>
        <end position="223"/>
    </location>
</feature>
<evidence type="ECO:0000313" key="3">
    <source>
        <dbReference type="Proteomes" id="UP000623467"/>
    </source>
</evidence>
<comment type="caution">
    <text evidence="2">The sequence shown here is derived from an EMBL/GenBank/DDBJ whole genome shotgun (WGS) entry which is preliminary data.</text>
</comment>
<reference evidence="2" key="1">
    <citation type="submission" date="2020-05" db="EMBL/GenBank/DDBJ databases">
        <title>Mycena genomes resolve the evolution of fungal bioluminescence.</title>
        <authorList>
            <person name="Tsai I.J."/>
        </authorList>
    </citation>
    <scope>NUCLEOTIDE SEQUENCE</scope>
    <source>
        <strain evidence="2">160909Yilan</strain>
    </source>
</reference>
<name>A0A8H6YFG3_9AGAR</name>
<protein>
    <submittedName>
        <fullName evidence="2">Uncharacterized protein</fullName>
    </submittedName>
</protein>
<proteinExistence type="predicted"/>
<sequence length="223" mass="24024">MIPFDSGPCHIAGDLTTLSSERRFNLPSAAAGRTSRSRLIPKITRASDASPRLSNLSVSHFPCLNIPERVALRRSALIHSATEVALARHRLVEASLFRLIPEEETPSVHITLFSRNLPTASFAGYSPTRTLAIPTTTSTLMPPTIRLQATPATLACKLASVLALSALPRRSGPVRPASNPPLFACPSSAFTYQRCATSTRTGQQHTRAERRRGGSSGVFVKEA</sequence>
<dbReference type="Proteomes" id="UP000623467">
    <property type="component" value="Unassembled WGS sequence"/>
</dbReference>
<evidence type="ECO:0000313" key="2">
    <source>
        <dbReference type="EMBL" id="KAF7357304.1"/>
    </source>
</evidence>